<feature type="transmembrane region" description="Helical" evidence="1">
    <location>
        <begin position="20"/>
        <end position="42"/>
    </location>
</feature>
<reference evidence="2 3" key="1">
    <citation type="journal article" date="2017" name="Nature">
        <title>The Apostasia genome and the evolution of orchids.</title>
        <authorList>
            <person name="Zhang G.Q."/>
            <person name="Liu K.W."/>
            <person name="Li Z."/>
            <person name="Lohaus R."/>
            <person name="Hsiao Y.Y."/>
            <person name="Niu S.C."/>
            <person name="Wang J.Y."/>
            <person name="Lin Y.C."/>
            <person name="Xu Q."/>
            <person name="Chen L.J."/>
            <person name="Yoshida K."/>
            <person name="Fujiwara S."/>
            <person name="Wang Z.W."/>
            <person name="Zhang Y.Q."/>
            <person name="Mitsuda N."/>
            <person name="Wang M."/>
            <person name="Liu G.H."/>
            <person name="Pecoraro L."/>
            <person name="Huang H.X."/>
            <person name="Xiao X.J."/>
            <person name="Lin M."/>
            <person name="Wu X.Y."/>
            <person name="Wu W.L."/>
            <person name="Chen Y.Y."/>
            <person name="Chang S.B."/>
            <person name="Sakamoto S."/>
            <person name="Ohme-Takagi M."/>
            <person name="Yagi M."/>
            <person name="Zeng S.J."/>
            <person name="Shen C.Y."/>
            <person name="Yeh C.M."/>
            <person name="Luo Y.B."/>
            <person name="Tsai W.C."/>
            <person name="Van de Peer Y."/>
            <person name="Liu Z.J."/>
        </authorList>
    </citation>
    <scope>NUCLEOTIDE SEQUENCE [LARGE SCALE GENOMIC DNA]</scope>
    <source>
        <strain evidence="3">cv. Shenzhen</strain>
        <tissue evidence="2">Stem</tissue>
    </source>
</reference>
<keyword evidence="3" id="KW-1185">Reference proteome</keyword>
<sequence>MAYGRRSNPSILDAFTLSPLPYPVLLILLTVFVFLAISWSFSYEDLIGSTEEQMSWGLLLLPLALILLIRWISSAGSVFDADGPLGFLFPYDRRHRRSFYSADTGGGSPWGVAAVVVLLIVLASFQSTFLSMWGP</sequence>
<keyword evidence="1" id="KW-0812">Transmembrane</keyword>
<dbReference type="STRING" id="1088818.A0A2I0AWW8"/>
<feature type="transmembrane region" description="Helical" evidence="1">
    <location>
        <begin position="110"/>
        <end position="133"/>
    </location>
</feature>
<evidence type="ECO:0000313" key="3">
    <source>
        <dbReference type="Proteomes" id="UP000236161"/>
    </source>
</evidence>
<dbReference type="PANTHER" id="PTHR33306:SF7">
    <property type="entry name" value="EXPRESSED PROTEIN"/>
    <property type="match status" value="1"/>
</dbReference>
<keyword evidence="1" id="KW-0472">Membrane</keyword>
<accession>A0A2I0AWW8</accession>
<keyword evidence="1" id="KW-1133">Transmembrane helix</keyword>
<evidence type="ECO:0000256" key="1">
    <source>
        <dbReference type="SAM" id="Phobius"/>
    </source>
</evidence>
<feature type="transmembrane region" description="Helical" evidence="1">
    <location>
        <begin position="54"/>
        <end position="72"/>
    </location>
</feature>
<dbReference type="Proteomes" id="UP000236161">
    <property type="component" value="Unassembled WGS sequence"/>
</dbReference>
<dbReference type="EMBL" id="KZ451942">
    <property type="protein sequence ID" value="PKA60040.1"/>
    <property type="molecule type" value="Genomic_DNA"/>
</dbReference>
<gene>
    <name evidence="2" type="ORF">AXF42_Ash009724</name>
</gene>
<organism evidence="2 3">
    <name type="scientific">Apostasia shenzhenica</name>
    <dbReference type="NCBI Taxonomy" id="1088818"/>
    <lineage>
        <taxon>Eukaryota</taxon>
        <taxon>Viridiplantae</taxon>
        <taxon>Streptophyta</taxon>
        <taxon>Embryophyta</taxon>
        <taxon>Tracheophyta</taxon>
        <taxon>Spermatophyta</taxon>
        <taxon>Magnoliopsida</taxon>
        <taxon>Liliopsida</taxon>
        <taxon>Asparagales</taxon>
        <taxon>Orchidaceae</taxon>
        <taxon>Apostasioideae</taxon>
        <taxon>Apostasia</taxon>
    </lineage>
</organism>
<name>A0A2I0AWW8_9ASPA</name>
<dbReference type="PANTHER" id="PTHR33306">
    <property type="entry name" value="EXPRESSED PROTEIN-RELATED-RELATED"/>
    <property type="match status" value="1"/>
</dbReference>
<protein>
    <submittedName>
        <fullName evidence="2">Uncharacterized protein</fullName>
    </submittedName>
</protein>
<evidence type="ECO:0000313" key="2">
    <source>
        <dbReference type="EMBL" id="PKA60040.1"/>
    </source>
</evidence>
<dbReference type="AlphaFoldDB" id="A0A2I0AWW8"/>
<proteinExistence type="predicted"/>
<dbReference type="OrthoDB" id="1921056at2759"/>